<name>A0A859I9I8_9MOLU</name>
<reference evidence="2 3" key="1">
    <citation type="submission" date="2020-06" db="EMBL/GenBank/DDBJ databases">
        <title>Complete genome sequence of Candidatus Phytoplasma asteris RP166.</title>
        <authorList>
            <person name="Cho S.-T."/>
            <person name="Zwolinska A."/>
            <person name="Huang W."/>
            <person name="Wouters R."/>
            <person name="Hogenhout S.A."/>
            <person name="Kuo C.-H."/>
        </authorList>
    </citation>
    <scope>NUCLEOTIDE SEQUENCE [LARGE SCALE GENOMIC DNA]</scope>
    <source>
        <strain evidence="2">RP166</strain>
    </source>
</reference>
<evidence type="ECO:0000313" key="2">
    <source>
        <dbReference type="EMBL" id="QKX95323.1"/>
    </source>
</evidence>
<sequence>MEIKSFILIISLILNVILILFSIIKTIQCNKKLKFEDLTKKEFELKCVELICSGEISFENNKKVLKAMQKLHKEIFLDTIPKKKE</sequence>
<dbReference type="AlphaFoldDB" id="A0A859I9I8"/>
<proteinExistence type="predicted"/>
<accession>A0A859I9I8</accession>
<dbReference type="KEGG" id="rphy:RP166_3360"/>
<keyword evidence="1" id="KW-1133">Transmembrane helix</keyword>
<feature type="transmembrane region" description="Helical" evidence="1">
    <location>
        <begin position="6"/>
        <end position="24"/>
    </location>
</feature>
<keyword evidence="1" id="KW-0812">Transmembrane</keyword>
<dbReference type="EMBL" id="CP055264">
    <property type="protein sequence ID" value="QKX95323.1"/>
    <property type="molecule type" value="Genomic_DNA"/>
</dbReference>
<protein>
    <submittedName>
        <fullName evidence="2">Uncharacterized protein</fullName>
    </submittedName>
</protein>
<organism evidence="2 3">
    <name type="scientific">Rapeseed phyllody phytoplasma</name>
    <dbReference type="NCBI Taxonomy" id="2490543"/>
    <lineage>
        <taxon>Bacteria</taxon>
        <taxon>Bacillati</taxon>
        <taxon>Mycoplasmatota</taxon>
        <taxon>Mollicutes</taxon>
        <taxon>Acholeplasmatales</taxon>
        <taxon>Acholeplasmataceae</taxon>
        <taxon>Candidatus Phytoplasma</taxon>
        <taxon>16SrI (Aster yellows group)</taxon>
    </lineage>
</organism>
<evidence type="ECO:0000256" key="1">
    <source>
        <dbReference type="SAM" id="Phobius"/>
    </source>
</evidence>
<evidence type="ECO:0000313" key="3">
    <source>
        <dbReference type="Proteomes" id="UP000509122"/>
    </source>
</evidence>
<gene>
    <name evidence="2" type="ORF">RP166_3360</name>
</gene>
<dbReference type="Proteomes" id="UP000509122">
    <property type="component" value="Chromosome"/>
</dbReference>
<keyword evidence="1" id="KW-0472">Membrane</keyword>